<feature type="domain" description="Ig-like" evidence="15">
    <location>
        <begin position="248"/>
        <end position="349"/>
    </location>
</feature>
<feature type="compositionally biased region" description="Low complexity" evidence="13">
    <location>
        <begin position="1486"/>
        <end position="1497"/>
    </location>
</feature>
<dbReference type="Pfam" id="PF13927">
    <property type="entry name" value="Ig_3"/>
    <property type="match status" value="4"/>
</dbReference>
<dbReference type="SUPFAM" id="SSF48726">
    <property type="entry name" value="Immunoglobulin"/>
    <property type="match status" value="7"/>
</dbReference>
<feature type="domain" description="Fibronectin type-III" evidence="16">
    <location>
        <begin position="909"/>
        <end position="1017"/>
    </location>
</feature>
<evidence type="ECO:0000256" key="4">
    <source>
        <dbReference type="ARBA" id="ARBA00022737"/>
    </source>
</evidence>
<dbReference type="InterPro" id="IPR013098">
    <property type="entry name" value="Ig_I-set"/>
</dbReference>
<dbReference type="GO" id="GO:0007399">
    <property type="term" value="P:nervous system development"/>
    <property type="evidence" value="ECO:0007669"/>
    <property type="project" value="UniProtKB-KW"/>
</dbReference>
<evidence type="ECO:0000313" key="17">
    <source>
        <dbReference type="Proteomes" id="UP000515158"/>
    </source>
</evidence>
<dbReference type="CDD" id="cd00096">
    <property type="entry name" value="Ig"/>
    <property type="match status" value="1"/>
</dbReference>
<feature type="region of interest" description="Disordered" evidence="13">
    <location>
        <begin position="679"/>
        <end position="708"/>
    </location>
</feature>
<evidence type="ECO:0000256" key="1">
    <source>
        <dbReference type="ARBA" id="ARBA00004167"/>
    </source>
</evidence>
<keyword evidence="2 14" id="KW-0812">Transmembrane</keyword>
<evidence type="ECO:0000256" key="14">
    <source>
        <dbReference type="SAM" id="Phobius"/>
    </source>
</evidence>
<dbReference type="KEGG" id="tpal:117639559"/>
<dbReference type="InterPro" id="IPR013106">
    <property type="entry name" value="Ig_V-set"/>
</dbReference>
<evidence type="ECO:0000256" key="7">
    <source>
        <dbReference type="ARBA" id="ARBA00022989"/>
    </source>
</evidence>
<dbReference type="InterPro" id="IPR036116">
    <property type="entry name" value="FN3_sf"/>
</dbReference>
<keyword evidence="17" id="KW-1185">Reference proteome</keyword>
<evidence type="ECO:0000256" key="3">
    <source>
        <dbReference type="ARBA" id="ARBA00022729"/>
    </source>
</evidence>
<dbReference type="Gene3D" id="2.60.40.10">
    <property type="entry name" value="Immunoglobulins"/>
    <property type="match status" value="13"/>
</dbReference>
<feature type="domain" description="Fibronectin type-III" evidence="16">
    <location>
        <begin position="807"/>
        <end position="905"/>
    </location>
</feature>
<feature type="transmembrane region" description="Helical" evidence="14">
    <location>
        <begin position="1343"/>
        <end position="1365"/>
    </location>
</feature>
<evidence type="ECO:0000259" key="15">
    <source>
        <dbReference type="PROSITE" id="PS50835"/>
    </source>
</evidence>
<feature type="domain" description="Ig-like" evidence="15">
    <location>
        <begin position="45"/>
        <end position="137"/>
    </location>
</feature>
<sequence length="1569" mass="168460">MHGNVISHVNITGVRVEDGGTYRCTAANRVGEVHHQAQLNVYGPPQTRPMGEISAVAGETLSISCPAAGYPIDEIRWFRDGPSGERALPTMRRHVVFPNGTLVVQKVQSGADGDGGHYRCTVTNKQGRSASSSAHVSVMVPPKITPFSFRADLHLGERVGVQCVVGKGDPPLEIHWLKDGRLLSSSEATASSGAATATGVVVRSLDQFTSVLSIGALSRPLGGNYTCVARNPVALAAHSAQLDVNVPPAISPFSFGELSAGERARVTCSVKRGDPPVSISWLKDGRPLPLPLLPSSPSSQAAHARGHDVSVSRDLEEFSSVLAIPSVGSRHSGNYTCLARNPAKTTSFTAPLIVTVPPTWVVVPSDRETRLGQSAVLDCQVEGFPQPSVTWKKAAANDPGQYQDVVGTELPRAVMGTGRGDGLDGLEGGPPRGMAVLANGSLVLERVLQTDGGRYLCEASNGIGVGVSAVVTLTVHSPVHFGARSRKELARRGQTVTLSCTALGDLPITLTWRVAGAPIEDRGRFSIRNASLSNGLRSELQVQGLQTEDGGLYTCFGKNQYGHDQTQISLLVQDSPSAVANLRLVEQSSRTATVAWAPPQDGNSIITRYLVRYRLVPNQDHQGSRPAGDDVDAWEDNIPEGGSTTEVVVDAPLQSAQLSALRPASLYVVTVVAENSLGQGPASKRLPLRTDEEPPAAAPTHLAVEASSSTQLTVKWEAPAPESWHGPLLGHYVGHRELGRDPEGKRQYNFTTVPWSGGGSRQETTVLAGLSKYRQYGVVVQAYNPKGAGPLSTEVVAQTLEDVPEAAPRDAHCSPESPESLRVHWQPPPEMLVHGVIQGYRLLYQPVQVPGQQDVAEVQNKMTTELSSTLHGLFKYTNYSIQVLAFTRVGDGNVSAPIFCRTKEDVPGQPGGIKAMLMAPDTAMVTWLPPAHPNGQLTKYSVYVRDLEGGRQVEARNNPVPAPPVESPSSSSASTSLLQFRLNGMRKKHNYEFWVTAHTRVGEGQSSAVVTLGPSPNVSAAIMAFGGVRVVTWKSLVRLGCQAVGQPPLSREWLLGDAPLVAVPPRMILANKDGDGALTINSAQRNDQGDYKCVVWNKFGRDHIVYQLIVHVPPHLPLLLSTGNSQHTLQLQWKLGDDGGSPVRGFALHYKAEHGEWEEHRVDGTWNTHTLSGLRCGTLYHVYVTAWNRVGSGPASATLDLRTKGGVPAKAPASGPQALVKPNVTALLLRLDEWPDGGCPLLYFVVEFAPAGQRPDGWTVVSNNIAPGSPYQVSALTPATEYRLRVTAHNEAGSTQAEYLAATLDTNGGGGAVGRVGAGQGPAHVATTTDQRPLPPFHQDVKMVALTSVSVAALVLSFLALLLCLRKTRAAGAGTSPVNSVLGGVVAGQTATQDNKHNLARREQYYATLRKLPPSPATLECIPEYSDDIRPYATFQVAGSAEATKLQTFTYRERMGEPLSSPVRRGSKQSEYCRPTRSSSRKGSRSCPPEEYESYGSESDRSDTEPGTSSRTESSNQLDEHAYHFQLHQPFPPHLHQLQQQLQQRQHKDWSPPGQLPLPLRGRPYLPRP</sequence>
<dbReference type="CDD" id="cd00063">
    <property type="entry name" value="FN3"/>
    <property type="match status" value="6"/>
</dbReference>
<dbReference type="OrthoDB" id="152385at2759"/>
<dbReference type="FunFam" id="2.60.40.10:FF:000093">
    <property type="entry name" value="Down syndrome cell adhesion molecule, isoform B"/>
    <property type="match status" value="1"/>
</dbReference>
<dbReference type="PROSITE" id="PS50835">
    <property type="entry name" value="IG_LIKE"/>
    <property type="match status" value="6"/>
</dbReference>
<protein>
    <submittedName>
        <fullName evidence="18">Down syndrome cell adhesion molecule-like protein Dscam2</fullName>
    </submittedName>
</protein>
<reference evidence="18" key="1">
    <citation type="submission" date="2025-08" db="UniProtKB">
        <authorList>
            <consortium name="RefSeq"/>
        </authorList>
    </citation>
    <scope>IDENTIFICATION</scope>
    <source>
        <tissue evidence="18">Total insect</tissue>
    </source>
</reference>
<feature type="domain" description="Fibronectin type-III" evidence="16">
    <location>
        <begin position="698"/>
        <end position="802"/>
    </location>
</feature>
<dbReference type="InterPro" id="IPR050964">
    <property type="entry name" value="Striated_Muscle_Regulatory"/>
</dbReference>
<keyword evidence="11" id="KW-0393">Immunoglobulin domain</keyword>
<feature type="domain" description="Fibronectin type-III" evidence="16">
    <location>
        <begin position="578"/>
        <end position="693"/>
    </location>
</feature>
<dbReference type="FunFam" id="2.60.40.10:FF:000333">
    <property type="entry name" value="Down syndrome cell adhesion molecule"/>
    <property type="match status" value="2"/>
</dbReference>
<evidence type="ECO:0000256" key="9">
    <source>
        <dbReference type="ARBA" id="ARBA00023136"/>
    </source>
</evidence>
<dbReference type="SMART" id="SM00408">
    <property type="entry name" value="IGc2"/>
    <property type="match status" value="6"/>
</dbReference>
<feature type="region of interest" description="Disordered" evidence="13">
    <location>
        <begin position="954"/>
        <end position="973"/>
    </location>
</feature>
<dbReference type="InterPro" id="IPR007110">
    <property type="entry name" value="Ig-like_dom"/>
</dbReference>
<dbReference type="InterPro" id="IPR056754">
    <property type="entry name" value="DSCAM/DSCAML_C"/>
</dbReference>
<keyword evidence="4" id="KW-0677">Repeat</keyword>
<dbReference type="GO" id="GO:0009653">
    <property type="term" value="P:anatomical structure morphogenesis"/>
    <property type="evidence" value="ECO:0007669"/>
    <property type="project" value="UniProtKB-ARBA"/>
</dbReference>
<dbReference type="Proteomes" id="UP000515158">
    <property type="component" value="Unplaced"/>
</dbReference>
<keyword evidence="6" id="KW-0524">Neurogenesis</keyword>
<evidence type="ECO:0000256" key="2">
    <source>
        <dbReference type="ARBA" id="ARBA00022692"/>
    </source>
</evidence>
<feature type="domain" description="Ig-like" evidence="15">
    <location>
        <begin position="358"/>
        <end position="474"/>
    </location>
</feature>
<proteinExistence type="predicted"/>
<evidence type="ECO:0000256" key="6">
    <source>
        <dbReference type="ARBA" id="ARBA00022902"/>
    </source>
</evidence>
<dbReference type="GeneID" id="117639559"/>
<feature type="region of interest" description="Disordered" evidence="13">
    <location>
        <begin position="1453"/>
        <end position="1569"/>
    </location>
</feature>
<accession>A0A6P8XW61</accession>
<evidence type="ECO:0000259" key="16">
    <source>
        <dbReference type="PROSITE" id="PS50853"/>
    </source>
</evidence>
<keyword evidence="10" id="KW-1015">Disulfide bond</keyword>
<name>A0A6P8XW61_THRPL</name>
<feature type="region of interest" description="Disordered" evidence="13">
    <location>
        <begin position="805"/>
        <end position="824"/>
    </location>
</feature>
<dbReference type="PANTHER" id="PTHR13817:SF166">
    <property type="entry name" value="NEURONAL IGCAM-RELATED"/>
    <property type="match status" value="1"/>
</dbReference>
<dbReference type="GO" id="GO:0030154">
    <property type="term" value="P:cell differentiation"/>
    <property type="evidence" value="ECO:0007669"/>
    <property type="project" value="UniProtKB-ARBA"/>
</dbReference>
<dbReference type="RefSeq" id="XP_034231243.1">
    <property type="nucleotide sequence ID" value="XM_034375352.1"/>
</dbReference>
<evidence type="ECO:0000313" key="18">
    <source>
        <dbReference type="RefSeq" id="XP_034231243.1"/>
    </source>
</evidence>
<evidence type="ECO:0000256" key="10">
    <source>
        <dbReference type="ARBA" id="ARBA00023157"/>
    </source>
</evidence>
<feature type="domain" description="Fibronectin type-III" evidence="16">
    <location>
        <begin position="1113"/>
        <end position="1206"/>
    </location>
</feature>
<dbReference type="PROSITE" id="PS50853">
    <property type="entry name" value="FN3"/>
    <property type="match status" value="6"/>
</dbReference>
<dbReference type="InParanoid" id="A0A6P8XW61"/>
<dbReference type="FunFam" id="2.60.40.10:FF:000028">
    <property type="entry name" value="Neuronal cell adhesion molecule"/>
    <property type="match status" value="1"/>
</dbReference>
<feature type="compositionally biased region" description="Polar residues" evidence="13">
    <location>
        <begin position="1505"/>
        <end position="1517"/>
    </location>
</feature>
<gene>
    <name evidence="18" type="primary">LOC117639559</name>
</gene>
<dbReference type="InterPro" id="IPR036179">
    <property type="entry name" value="Ig-like_dom_sf"/>
</dbReference>
<dbReference type="GO" id="GO:0007155">
    <property type="term" value="P:cell adhesion"/>
    <property type="evidence" value="ECO:0007669"/>
    <property type="project" value="UniProtKB-KW"/>
</dbReference>
<dbReference type="SMART" id="SM00060">
    <property type="entry name" value="FN3"/>
    <property type="match status" value="6"/>
</dbReference>
<dbReference type="Pfam" id="PF25059">
    <property type="entry name" value="FN3_DSCAM-DSCAML_C"/>
    <property type="match status" value="1"/>
</dbReference>
<dbReference type="InterPro" id="IPR003961">
    <property type="entry name" value="FN3_dom"/>
</dbReference>
<feature type="domain" description="Ig-like" evidence="15">
    <location>
        <begin position="478"/>
        <end position="569"/>
    </location>
</feature>
<dbReference type="InterPro" id="IPR003598">
    <property type="entry name" value="Ig_sub2"/>
</dbReference>
<keyword evidence="5" id="KW-0130">Cell adhesion</keyword>
<feature type="domain" description="Ig-like" evidence="15">
    <location>
        <begin position="142"/>
        <end position="245"/>
    </location>
</feature>
<feature type="domain" description="Ig-like" evidence="15">
    <location>
        <begin position="1016"/>
        <end position="1095"/>
    </location>
</feature>
<dbReference type="Pfam" id="PF07679">
    <property type="entry name" value="I-set"/>
    <property type="match status" value="2"/>
</dbReference>
<evidence type="ECO:0000256" key="8">
    <source>
        <dbReference type="ARBA" id="ARBA00023018"/>
    </source>
</evidence>
<feature type="compositionally biased region" description="Low complexity" evidence="13">
    <location>
        <begin position="1557"/>
        <end position="1569"/>
    </location>
</feature>
<dbReference type="SUPFAM" id="SSF49265">
    <property type="entry name" value="Fibronectin type III"/>
    <property type="match status" value="3"/>
</dbReference>
<dbReference type="PANTHER" id="PTHR13817">
    <property type="entry name" value="TITIN"/>
    <property type="match status" value="1"/>
</dbReference>
<evidence type="ECO:0000256" key="11">
    <source>
        <dbReference type="ARBA" id="ARBA00023319"/>
    </source>
</evidence>
<organism evidence="18">
    <name type="scientific">Thrips palmi</name>
    <name type="common">Melon thrips</name>
    <dbReference type="NCBI Taxonomy" id="161013"/>
    <lineage>
        <taxon>Eukaryota</taxon>
        <taxon>Metazoa</taxon>
        <taxon>Ecdysozoa</taxon>
        <taxon>Arthropoda</taxon>
        <taxon>Hexapoda</taxon>
        <taxon>Insecta</taxon>
        <taxon>Pterygota</taxon>
        <taxon>Neoptera</taxon>
        <taxon>Paraneoptera</taxon>
        <taxon>Thysanoptera</taxon>
        <taxon>Terebrantia</taxon>
        <taxon>Thripoidea</taxon>
        <taxon>Thripidae</taxon>
        <taxon>Thrips</taxon>
    </lineage>
</organism>
<dbReference type="Pfam" id="PF00041">
    <property type="entry name" value="fn3"/>
    <property type="match status" value="5"/>
</dbReference>
<dbReference type="InterPro" id="IPR013783">
    <property type="entry name" value="Ig-like_fold"/>
</dbReference>
<keyword evidence="3" id="KW-0732">Signal</keyword>
<keyword evidence="7 14" id="KW-1133">Transmembrane helix</keyword>
<evidence type="ECO:0000256" key="12">
    <source>
        <dbReference type="ARBA" id="ARBA00034103"/>
    </source>
</evidence>
<feature type="domain" description="Fibronectin type-III" evidence="16">
    <location>
        <begin position="1212"/>
        <end position="1309"/>
    </location>
</feature>
<evidence type="ECO:0000256" key="13">
    <source>
        <dbReference type="SAM" id="MobiDB-lite"/>
    </source>
</evidence>
<dbReference type="SMART" id="SM00406">
    <property type="entry name" value="IGv"/>
    <property type="match status" value="4"/>
</dbReference>
<feature type="compositionally biased region" description="Low complexity" evidence="13">
    <location>
        <begin position="1524"/>
        <end position="1544"/>
    </location>
</feature>
<dbReference type="GO" id="GO:0045202">
    <property type="term" value="C:synapse"/>
    <property type="evidence" value="ECO:0007669"/>
    <property type="project" value="UniProtKB-SubCell"/>
</dbReference>
<dbReference type="SMART" id="SM00409">
    <property type="entry name" value="IG"/>
    <property type="match status" value="7"/>
</dbReference>
<dbReference type="GO" id="GO:0016020">
    <property type="term" value="C:membrane"/>
    <property type="evidence" value="ECO:0007669"/>
    <property type="project" value="UniProtKB-SubCell"/>
</dbReference>
<evidence type="ECO:0000256" key="5">
    <source>
        <dbReference type="ARBA" id="ARBA00022889"/>
    </source>
</evidence>
<comment type="subcellular location">
    <subcellularLocation>
        <location evidence="1">Membrane</location>
        <topology evidence="1">Single-pass membrane protein</topology>
    </subcellularLocation>
    <subcellularLocation>
        <location evidence="12">Synapse</location>
    </subcellularLocation>
</comment>
<dbReference type="InterPro" id="IPR003599">
    <property type="entry name" value="Ig_sub"/>
</dbReference>
<keyword evidence="8" id="KW-0770">Synapse</keyword>
<keyword evidence="9 14" id="KW-0472">Membrane</keyword>